<dbReference type="Gene3D" id="3.80.30.20">
    <property type="entry name" value="tm_1862 like domain"/>
    <property type="match status" value="1"/>
</dbReference>
<dbReference type="PANTHER" id="PTHR43837:SF1">
    <property type="entry name" value="RIBOSOMAL PROTEIN US12 METHYLTHIOTRANSFERASE RIMO"/>
    <property type="match status" value="1"/>
</dbReference>
<protein>
    <recommendedName>
        <fullName evidence="3">Ribosomal protein S12 methylthiotransferase RimO</fullName>
    </recommendedName>
</protein>
<name>A0ABP8VHS4_9HYPH</name>
<gene>
    <name evidence="1" type="ORF">GCM10023262_10780</name>
</gene>
<organism evidence="1 2">
    <name type="scientific">Bartonella pachyuromydis</name>
    <dbReference type="NCBI Taxonomy" id="931097"/>
    <lineage>
        <taxon>Bacteria</taxon>
        <taxon>Pseudomonadati</taxon>
        <taxon>Pseudomonadota</taxon>
        <taxon>Alphaproteobacteria</taxon>
        <taxon>Hyphomicrobiales</taxon>
        <taxon>Bartonellaceae</taxon>
        <taxon>Bartonella</taxon>
    </lineage>
</organism>
<proteinExistence type="predicted"/>
<dbReference type="Proteomes" id="UP001501699">
    <property type="component" value="Unassembled WGS sequence"/>
</dbReference>
<reference evidence="2" key="1">
    <citation type="journal article" date="2019" name="Int. J. Syst. Evol. Microbiol.">
        <title>The Global Catalogue of Microorganisms (GCM) 10K type strain sequencing project: providing services to taxonomists for standard genome sequencing and annotation.</title>
        <authorList>
            <consortium name="The Broad Institute Genomics Platform"/>
            <consortium name="The Broad Institute Genome Sequencing Center for Infectious Disease"/>
            <person name="Wu L."/>
            <person name="Ma J."/>
        </authorList>
    </citation>
    <scope>NUCLEOTIDE SEQUENCE [LARGE SCALE GENOMIC DNA]</scope>
    <source>
        <strain evidence="2">JCM 17714</strain>
    </source>
</reference>
<evidence type="ECO:0000313" key="2">
    <source>
        <dbReference type="Proteomes" id="UP001501699"/>
    </source>
</evidence>
<evidence type="ECO:0008006" key="3">
    <source>
        <dbReference type="Google" id="ProtNLM"/>
    </source>
</evidence>
<dbReference type="InterPro" id="IPR005840">
    <property type="entry name" value="Ribosomal_uS12_MeSTrfase_RimO"/>
</dbReference>
<sequence length="94" mass="11130">MGIWIRMHYVYPYPHVDEVIELMTAKKILPYLDIPFQHASPTVLHNMKRPAVMEKTNRRIEKWRKICPDLTLRSTFIISFLGETNENFNILSNG</sequence>
<accession>A0ABP8VHS4</accession>
<comment type="caution">
    <text evidence="1">The sequence shown here is derived from an EMBL/GenBank/DDBJ whole genome shotgun (WGS) entry which is preliminary data.</text>
</comment>
<keyword evidence="2" id="KW-1185">Reference proteome</keyword>
<dbReference type="InterPro" id="IPR023404">
    <property type="entry name" value="rSAM_horseshoe"/>
</dbReference>
<dbReference type="InterPro" id="IPR058240">
    <property type="entry name" value="rSAM_sf"/>
</dbReference>
<evidence type="ECO:0000313" key="1">
    <source>
        <dbReference type="EMBL" id="GAA4664019.1"/>
    </source>
</evidence>
<dbReference type="SUPFAM" id="SSF102114">
    <property type="entry name" value="Radical SAM enzymes"/>
    <property type="match status" value="1"/>
</dbReference>
<dbReference type="PANTHER" id="PTHR43837">
    <property type="entry name" value="RIBOSOMAL PROTEIN S12 METHYLTHIOTRANSFERASE RIMO"/>
    <property type="match status" value="1"/>
</dbReference>
<dbReference type="EMBL" id="BAABJA010000006">
    <property type="protein sequence ID" value="GAA4664019.1"/>
    <property type="molecule type" value="Genomic_DNA"/>
</dbReference>